<organism evidence="1 2">
    <name type="scientific">Paenibacillus eucommiae</name>
    <dbReference type="NCBI Taxonomy" id="1355755"/>
    <lineage>
        <taxon>Bacteria</taxon>
        <taxon>Bacillati</taxon>
        <taxon>Bacillota</taxon>
        <taxon>Bacilli</taxon>
        <taxon>Bacillales</taxon>
        <taxon>Paenibacillaceae</taxon>
        <taxon>Paenibacillus</taxon>
    </lineage>
</organism>
<accession>A0ABS4J052</accession>
<name>A0ABS4J052_9BACL</name>
<keyword evidence="2" id="KW-1185">Reference proteome</keyword>
<gene>
    <name evidence="1" type="ORF">J2Z66_004831</name>
</gene>
<comment type="caution">
    <text evidence="1">The sequence shown here is derived from an EMBL/GenBank/DDBJ whole genome shotgun (WGS) entry which is preliminary data.</text>
</comment>
<dbReference type="EMBL" id="JAGGLB010000017">
    <property type="protein sequence ID" value="MBP1993214.1"/>
    <property type="molecule type" value="Genomic_DNA"/>
</dbReference>
<evidence type="ECO:0000313" key="2">
    <source>
        <dbReference type="Proteomes" id="UP001519287"/>
    </source>
</evidence>
<reference evidence="1 2" key="1">
    <citation type="submission" date="2021-03" db="EMBL/GenBank/DDBJ databases">
        <title>Genomic Encyclopedia of Type Strains, Phase IV (KMG-IV): sequencing the most valuable type-strain genomes for metagenomic binning, comparative biology and taxonomic classification.</title>
        <authorList>
            <person name="Goeker M."/>
        </authorList>
    </citation>
    <scope>NUCLEOTIDE SEQUENCE [LARGE SCALE GENOMIC DNA]</scope>
    <source>
        <strain evidence="1 2">DSM 26048</strain>
    </source>
</reference>
<evidence type="ECO:0008006" key="3">
    <source>
        <dbReference type="Google" id="ProtNLM"/>
    </source>
</evidence>
<dbReference type="Proteomes" id="UP001519287">
    <property type="component" value="Unassembled WGS sequence"/>
</dbReference>
<dbReference type="RefSeq" id="WP_209974858.1">
    <property type="nucleotide sequence ID" value="NZ_JAGGLB010000017.1"/>
</dbReference>
<evidence type="ECO:0000313" key="1">
    <source>
        <dbReference type="EMBL" id="MBP1993214.1"/>
    </source>
</evidence>
<sequence>MDRGNLDYGKYDDFCVRDIHFVSRLKKQLNTWFEVWLSECHQNKPHAALSGDQTPEIAYRSDTKALRLVDAELLASAFLHSENRKVDKAGCISFMGKKYEVGLLFIGRIQNW</sequence>
<protein>
    <recommendedName>
        <fullName evidence="3">Integrase catalytic domain-containing protein</fullName>
    </recommendedName>
</protein>
<proteinExistence type="predicted"/>